<dbReference type="Proteomes" id="UP000054537">
    <property type="component" value="Unassembled WGS sequence"/>
</dbReference>
<accession>A0A0A6UMI4</accession>
<evidence type="ECO:0000256" key="7">
    <source>
        <dbReference type="SAM" id="Phobius"/>
    </source>
</evidence>
<protein>
    <recommendedName>
        <fullName evidence="8">Major facilitator superfamily (MFS) profile domain-containing protein</fullName>
    </recommendedName>
</protein>
<feature type="transmembrane region" description="Helical" evidence="7">
    <location>
        <begin position="300"/>
        <end position="327"/>
    </location>
</feature>
<dbReference type="GO" id="GO:0005886">
    <property type="term" value="C:plasma membrane"/>
    <property type="evidence" value="ECO:0007669"/>
    <property type="project" value="UniProtKB-SubCell"/>
</dbReference>
<proteinExistence type="predicted"/>
<feature type="transmembrane region" description="Helical" evidence="7">
    <location>
        <begin position="131"/>
        <end position="153"/>
    </location>
</feature>
<dbReference type="PANTHER" id="PTHR23517">
    <property type="entry name" value="RESISTANCE PROTEIN MDTM, PUTATIVE-RELATED-RELATED"/>
    <property type="match status" value="1"/>
</dbReference>
<keyword evidence="10" id="KW-1185">Reference proteome</keyword>
<keyword evidence="5 7" id="KW-1133">Transmembrane helix</keyword>
<evidence type="ECO:0000313" key="9">
    <source>
        <dbReference type="EMBL" id="KHD76646.1"/>
    </source>
</evidence>
<feature type="transmembrane region" description="Helical" evidence="7">
    <location>
        <begin position="275"/>
        <end position="294"/>
    </location>
</feature>
<keyword evidence="6 7" id="KW-0472">Membrane</keyword>
<feature type="transmembrane region" description="Helical" evidence="7">
    <location>
        <begin position="242"/>
        <end position="263"/>
    </location>
</feature>
<keyword evidence="3" id="KW-1003">Cell membrane</keyword>
<name>A0A0A6UMI4_ACTUT</name>
<organism evidence="9 10">
    <name type="scientific">Actinoplanes utahensis</name>
    <dbReference type="NCBI Taxonomy" id="1869"/>
    <lineage>
        <taxon>Bacteria</taxon>
        <taxon>Bacillati</taxon>
        <taxon>Actinomycetota</taxon>
        <taxon>Actinomycetes</taxon>
        <taxon>Micromonosporales</taxon>
        <taxon>Micromonosporaceae</taxon>
        <taxon>Actinoplanes</taxon>
    </lineage>
</organism>
<dbReference type="Pfam" id="PF07690">
    <property type="entry name" value="MFS_1"/>
    <property type="match status" value="1"/>
</dbReference>
<evidence type="ECO:0000256" key="1">
    <source>
        <dbReference type="ARBA" id="ARBA00004651"/>
    </source>
</evidence>
<feature type="transmembrane region" description="Helical" evidence="7">
    <location>
        <begin position="339"/>
        <end position="361"/>
    </location>
</feature>
<comment type="subcellular location">
    <subcellularLocation>
        <location evidence="1">Cell membrane</location>
        <topology evidence="1">Multi-pass membrane protein</topology>
    </subcellularLocation>
</comment>
<feature type="transmembrane region" description="Helical" evidence="7">
    <location>
        <begin position="7"/>
        <end position="32"/>
    </location>
</feature>
<dbReference type="AlphaFoldDB" id="A0A0A6UMI4"/>
<keyword evidence="2" id="KW-0813">Transport</keyword>
<dbReference type="Gene3D" id="1.20.1250.20">
    <property type="entry name" value="MFS general substrate transporter like domains"/>
    <property type="match status" value="1"/>
</dbReference>
<feature type="transmembrane region" description="Helical" evidence="7">
    <location>
        <begin position="38"/>
        <end position="59"/>
    </location>
</feature>
<evidence type="ECO:0000259" key="8">
    <source>
        <dbReference type="PROSITE" id="PS50850"/>
    </source>
</evidence>
<dbReference type="eggNOG" id="COG2211">
    <property type="taxonomic scope" value="Bacteria"/>
</dbReference>
<evidence type="ECO:0000313" key="10">
    <source>
        <dbReference type="Proteomes" id="UP000054537"/>
    </source>
</evidence>
<keyword evidence="4 7" id="KW-0812">Transmembrane</keyword>
<evidence type="ECO:0000256" key="2">
    <source>
        <dbReference type="ARBA" id="ARBA00022448"/>
    </source>
</evidence>
<feature type="transmembrane region" description="Helical" evidence="7">
    <location>
        <begin position="165"/>
        <end position="187"/>
    </location>
</feature>
<dbReference type="STRING" id="1869.MB27_15190"/>
<sequence length="401" mass="41801">MTQRSRQVLLITAAMIDALGSGVWVPFSLIFFTRGQGVPLTTAGTALTVGALAGLVVGYRSGHLVDRRGAGFAAVLSNVLRTGSYCLYPLVHSTWQLMLVVCVTAAADRMYWTANAPMIGTLFRGRQLDRFLSLAAVARVLGLGAGAGLAGFLAGTATGLRSLAVLNGLSFAVAAILITLALGRLMFRVPAPAPGRAEAAVSVWRDRPYLVLCGIQVLYVLAGSTFVLILPVVVLDVMDGPLWLPGAAIVAGNLVLALAQAPVLRWVGRVPRARFLILAVFFYAAGLLLMTPAAGIGPDLVVPVVLAAAVLGAVGEAFCFPLMIAAADEVAPDGQKGRYSGLFQTAWGLADVCGPLLYTTLLAVSNALLWGTVAVVVLTALPAVLWLRHRLPARVLAEAAA</sequence>
<dbReference type="RefSeq" id="WP_043525179.1">
    <property type="nucleotide sequence ID" value="NZ_BAABKU010000018.1"/>
</dbReference>
<evidence type="ECO:0000256" key="3">
    <source>
        <dbReference type="ARBA" id="ARBA00022475"/>
    </source>
</evidence>
<reference evidence="9 10" key="1">
    <citation type="submission" date="2014-10" db="EMBL/GenBank/DDBJ databases">
        <title>Draft genome sequence of Actinoplanes utahensis NRRL 12052.</title>
        <authorList>
            <person name="Velasco-Bucheli B."/>
            <person name="del Cerro C."/>
            <person name="Hormigo D."/>
            <person name="Garcia J.L."/>
            <person name="Acebal C."/>
            <person name="Arroyo M."/>
            <person name="de la Mata I."/>
        </authorList>
    </citation>
    <scope>NUCLEOTIDE SEQUENCE [LARGE SCALE GENOMIC DNA]</scope>
    <source>
        <strain evidence="9 10">NRRL 12052</strain>
    </source>
</reference>
<feature type="transmembrane region" description="Helical" evidence="7">
    <location>
        <begin position="208"/>
        <end position="230"/>
    </location>
</feature>
<evidence type="ECO:0000256" key="6">
    <source>
        <dbReference type="ARBA" id="ARBA00023136"/>
    </source>
</evidence>
<dbReference type="InterPro" id="IPR050171">
    <property type="entry name" value="MFS_Transporters"/>
</dbReference>
<dbReference type="SUPFAM" id="SSF103473">
    <property type="entry name" value="MFS general substrate transporter"/>
    <property type="match status" value="1"/>
</dbReference>
<dbReference type="InterPro" id="IPR011701">
    <property type="entry name" value="MFS"/>
</dbReference>
<dbReference type="PRINTS" id="PR01035">
    <property type="entry name" value="TCRTETA"/>
</dbReference>
<evidence type="ECO:0000256" key="4">
    <source>
        <dbReference type="ARBA" id="ARBA00022692"/>
    </source>
</evidence>
<dbReference type="PROSITE" id="PS50850">
    <property type="entry name" value="MFS"/>
    <property type="match status" value="1"/>
</dbReference>
<comment type="caution">
    <text evidence="9">The sequence shown here is derived from an EMBL/GenBank/DDBJ whole genome shotgun (WGS) entry which is preliminary data.</text>
</comment>
<dbReference type="EMBL" id="JRTT01000016">
    <property type="protein sequence ID" value="KHD76646.1"/>
    <property type="molecule type" value="Genomic_DNA"/>
</dbReference>
<dbReference type="OrthoDB" id="4109786at2"/>
<dbReference type="InterPro" id="IPR001958">
    <property type="entry name" value="Tet-R_TetA/multi-R_MdtG-like"/>
</dbReference>
<evidence type="ECO:0000256" key="5">
    <source>
        <dbReference type="ARBA" id="ARBA00022989"/>
    </source>
</evidence>
<dbReference type="InterPro" id="IPR036259">
    <property type="entry name" value="MFS_trans_sf"/>
</dbReference>
<dbReference type="InterPro" id="IPR020846">
    <property type="entry name" value="MFS_dom"/>
</dbReference>
<gene>
    <name evidence="9" type="ORF">MB27_15190</name>
</gene>
<feature type="domain" description="Major facilitator superfamily (MFS) profile" evidence="8">
    <location>
        <begin position="176"/>
        <end position="401"/>
    </location>
</feature>
<feature type="transmembrane region" description="Helical" evidence="7">
    <location>
        <begin position="367"/>
        <end position="387"/>
    </location>
</feature>
<dbReference type="GO" id="GO:0022857">
    <property type="term" value="F:transmembrane transporter activity"/>
    <property type="evidence" value="ECO:0007669"/>
    <property type="project" value="InterPro"/>
</dbReference>
<dbReference type="PANTHER" id="PTHR23517:SF2">
    <property type="entry name" value="MULTIDRUG RESISTANCE PROTEIN MDTH"/>
    <property type="match status" value="1"/>
</dbReference>